<keyword evidence="1" id="KW-1133">Transmembrane helix</keyword>
<sequence>MAIAGPIGSATARLAMGGLLGKAVIPLLMAAIPGMVYTAVAAWPLTLMLKKVKTQTEKVLTHALQR</sequence>
<reference evidence="2" key="1">
    <citation type="submission" date="2019-08" db="EMBL/GenBank/DDBJ databases">
        <authorList>
            <person name="Kucharzyk K."/>
            <person name="Murdoch R.W."/>
            <person name="Higgins S."/>
            <person name="Loffler F."/>
        </authorList>
    </citation>
    <scope>NUCLEOTIDE SEQUENCE</scope>
</reference>
<proteinExistence type="predicted"/>
<keyword evidence="1" id="KW-0472">Membrane</keyword>
<dbReference type="EMBL" id="VSSQ01042993">
    <property type="protein sequence ID" value="MPM96635.1"/>
    <property type="molecule type" value="Genomic_DNA"/>
</dbReference>
<comment type="caution">
    <text evidence="2">The sequence shown here is derived from an EMBL/GenBank/DDBJ whole genome shotgun (WGS) entry which is preliminary data.</text>
</comment>
<keyword evidence="1" id="KW-0812">Transmembrane</keyword>
<evidence type="ECO:0000313" key="2">
    <source>
        <dbReference type="EMBL" id="MPM96635.1"/>
    </source>
</evidence>
<feature type="transmembrane region" description="Helical" evidence="1">
    <location>
        <begin position="23"/>
        <end position="45"/>
    </location>
</feature>
<evidence type="ECO:0000256" key="1">
    <source>
        <dbReference type="SAM" id="Phobius"/>
    </source>
</evidence>
<gene>
    <name evidence="2" type="ORF">SDC9_143800</name>
</gene>
<dbReference type="AlphaFoldDB" id="A0A645E548"/>
<organism evidence="2">
    <name type="scientific">bioreactor metagenome</name>
    <dbReference type="NCBI Taxonomy" id="1076179"/>
    <lineage>
        <taxon>unclassified sequences</taxon>
        <taxon>metagenomes</taxon>
        <taxon>ecological metagenomes</taxon>
    </lineage>
</organism>
<name>A0A645E548_9ZZZZ</name>
<accession>A0A645E548</accession>
<protein>
    <submittedName>
        <fullName evidence="2">Uncharacterized protein</fullName>
    </submittedName>
</protein>